<name>A0A329U8K3_9FIRM</name>
<sequence length="293" mass="32385">MSAPLHLYLHVPFCVRRCTFCNQKIYPATPETCKAYANALLAELEATAPDFSGDPVQTVYWGGGSPTALSQDDFARIMRRIRELFSLSADTEVTVEALPNRVDASWMVAFQNTGVNRLVLGLATARIPELERIGSANNMPSSETSLILPQLFHLPGYEATLLYGIPGQTAANFATSLRFAVKYKVSALRLDPLTLPKGVEETVCRDEVPAMLDYAARHLTEKGYHEYLPGRWAKPGQECRDLLARQSTENYLSFGPGTTTRVDGDLSRTTENIAVYTLHPQEPELLYKPVTGA</sequence>
<dbReference type="GO" id="GO:0006779">
    <property type="term" value="P:porphyrin-containing compound biosynthetic process"/>
    <property type="evidence" value="ECO:0007669"/>
    <property type="project" value="TreeGrafter"/>
</dbReference>
<dbReference type="GO" id="GO:0051539">
    <property type="term" value="F:4 iron, 4 sulfur cluster binding"/>
    <property type="evidence" value="ECO:0007669"/>
    <property type="project" value="TreeGrafter"/>
</dbReference>
<dbReference type="Gene3D" id="3.20.20.70">
    <property type="entry name" value="Aldolase class I"/>
    <property type="match status" value="1"/>
</dbReference>
<keyword evidence="2" id="KW-0949">S-adenosyl-L-methionine</keyword>
<evidence type="ECO:0000256" key="3">
    <source>
        <dbReference type="ARBA" id="ARBA00022723"/>
    </source>
</evidence>
<dbReference type="InterPro" id="IPR058240">
    <property type="entry name" value="rSAM_sf"/>
</dbReference>
<dbReference type="EMBL" id="PRLD01000003">
    <property type="protein sequence ID" value="RAW58917.1"/>
    <property type="molecule type" value="Genomic_DNA"/>
</dbReference>
<dbReference type="AlphaFoldDB" id="A0A329U8K3"/>
<dbReference type="SMART" id="SM00729">
    <property type="entry name" value="Elp3"/>
    <property type="match status" value="1"/>
</dbReference>
<dbReference type="SUPFAM" id="SSF102114">
    <property type="entry name" value="Radical SAM enzymes"/>
    <property type="match status" value="1"/>
</dbReference>
<evidence type="ECO:0000256" key="2">
    <source>
        <dbReference type="ARBA" id="ARBA00022691"/>
    </source>
</evidence>
<evidence type="ECO:0000256" key="4">
    <source>
        <dbReference type="ARBA" id="ARBA00023004"/>
    </source>
</evidence>
<dbReference type="RefSeq" id="WP_112090377.1">
    <property type="nucleotide sequence ID" value="NZ_PRLD01000003.1"/>
</dbReference>
<dbReference type="Pfam" id="PF04055">
    <property type="entry name" value="Radical_SAM"/>
    <property type="match status" value="1"/>
</dbReference>
<reference evidence="7 8" key="1">
    <citation type="submission" date="2018-02" db="EMBL/GenBank/DDBJ databases">
        <title>Complete genome sequencing of Faecalibacterium prausnitzii strains isolated from the human gut.</title>
        <authorList>
            <person name="Fitzgerald B.C."/>
            <person name="Shkoporov A.N."/>
            <person name="Ross P.R."/>
            <person name="Hill C."/>
        </authorList>
    </citation>
    <scope>NUCLEOTIDE SEQUENCE [LARGE SCALE GENOMIC DNA]</scope>
    <source>
        <strain evidence="7 8">APC923/51-1</strain>
    </source>
</reference>
<keyword evidence="3" id="KW-0479">Metal-binding</keyword>
<evidence type="ECO:0000313" key="7">
    <source>
        <dbReference type="EMBL" id="RAW58917.1"/>
    </source>
</evidence>
<protein>
    <recommendedName>
        <fullName evidence="1">Heme chaperone HemW</fullName>
    </recommendedName>
</protein>
<dbReference type="InterPro" id="IPR007197">
    <property type="entry name" value="rSAM"/>
</dbReference>
<evidence type="ECO:0000313" key="8">
    <source>
        <dbReference type="Proteomes" id="UP000251281"/>
    </source>
</evidence>
<dbReference type="InterPro" id="IPR034505">
    <property type="entry name" value="Coproporphyrinogen-III_oxidase"/>
</dbReference>
<evidence type="ECO:0000256" key="1">
    <source>
        <dbReference type="ARBA" id="ARBA00017228"/>
    </source>
</evidence>
<dbReference type="SFLD" id="SFLDG01065">
    <property type="entry name" value="anaerobic_coproporphyrinogen-I"/>
    <property type="match status" value="1"/>
</dbReference>
<dbReference type="GO" id="GO:0005737">
    <property type="term" value="C:cytoplasm"/>
    <property type="evidence" value="ECO:0007669"/>
    <property type="project" value="TreeGrafter"/>
</dbReference>
<accession>A0A329U8K3</accession>
<evidence type="ECO:0000256" key="5">
    <source>
        <dbReference type="ARBA" id="ARBA00023014"/>
    </source>
</evidence>
<dbReference type="SFLD" id="SFLDS00029">
    <property type="entry name" value="Radical_SAM"/>
    <property type="match status" value="1"/>
</dbReference>
<comment type="caution">
    <text evidence="7">The sequence shown here is derived from an EMBL/GenBank/DDBJ whole genome shotgun (WGS) entry which is preliminary data.</text>
</comment>
<dbReference type="PANTHER" id="PTHR13932">
    <property type="entry name" value="COPROPORPHYRINIGEN III OXIDASE"/>
    <property type="match status" value="1"/>
</dbReference>
<dbReference type="PROSITE" id="PS51918">
    <property type="entry name" value="RADICAL_SAM"/>
    <property type="match status" value="1"/>
</dbReference>
<dbReference type="Proteomes" id="UP000251281">
    <property type="component" value="Unassembled WGS sequence"/>
</dbReference>
<dbReference type="PANTHER" id="PTHR13932:SF5">
    <property type="entry name" value="RADICAL S-ADENOSYL METHIONINE DOMAIN-CONTAINING PROTEIN 1, MITOCHONDRIAL"/>
    <property type="match status" value="1"/>
</dbReference>
<gene>
    <name evidence="7" type="ORF">C4N24_03745</name>
</gene>
<feature type="domain" description="Radical SAM core" evidence="6">
    <location>
        <begin position="1"/>
        <end position="231"/>
    </location>
</feature>
<keyword evidence="5" id="KW-0411">Iron-sulfur</keyword>
<dbReference type="GO" id="GO:0046872">
    <property type="term" value="F:metal ion binding"/>
    <property type="evidence" value="ECO:0007669"/>
    <property type="project" value="UniProtKB-KW"/>
</dbReference>
<proteinExistence type="predicted"/>
<organism evidence="7 8">
    <name type="scientific">Faecalibacterium prausnitzii</name>
    <dbReference type="NCBI Taxonomy" id="853"/>
    <lineage>
        <taxon>Bacteria</taxon>
        <taxon>Bacillati</taxon>
        <taxon>Bacillota</taxon>
        <taxon>Clostridia</taxon>
        <taxon>Eubacteriales</taxon>
        <taxon>Oscillospiraceae</taxon>
        <taxon>Faecalibacterium</taxon>
    </lineage>
</organism>
<dbReference type="InterPro" id="IPR006638">
    <property type="entry name" value="Elp3/MiaA/NifB-like_rSAM"/>
</dbReference>
<dbReference type="InterPro" id="IPR013785">
    <property type="entry name" value="Aldolase_TIM"/>
</dbReference>
<dbReference type="GO" id="GO:0003824">
    <property type="term" value="F:catalytic activity"/>
    <property type="evidence" value="ECO:0007669"/>
    <property type="project" value="InterPro"/>
</dbReference>
<keyword evidence="4" id="KW-0408">Iron</keyword>
<evidence type="ECO:0000259" key="6">
    <source>
        <dbReference type="PROSITE" id="PS51918"/>
    </source>
</evidence>